<evidence type="ECO:0000313" key="2">
    <source>
        <dbReference type="EMBL" id="ESP00463.1"/>
    </source>
</evidence>
<dbReference type="EMBL" id="KB200701">
    <property type="protein sequence ID" value="ESP00463.1"/>
    <property type="molecule type" value="Genomic_DNA"/>
</dbReference>
<dbReference type="AlphaFoldDB" id="V4AT65"/>
<feature type="domain" description="GST C-terminal" evidence="1">
    <location>
        <begin position="43"/>
        <end position="163"/>
    </location>
</feature>
<dbReference type="CDD" id="cd10305">
    <property type="entry name" value="GST_C_AIMP3"/>
    <property type="match status" value="1"/>
</dbReference>
<evidence type="ECO:0000259" key="1">
    <source>
        <dbReference type="PROSITE" id="PS50405"/>
    </source>
</evidence>
<dbReference type="SUPFAM" id="SSF47616">
    <property type="entry name" value="GST C-terminal domain-like"/>
    <property type="match status" value="1"/>
</dbReference>
<dbReference type="RefSeq" id="XP_009048582.1">
    <property type="nucleotide sequence ID" value="XM_009050334.1"/>
</dbReference>
<dbReference type="InterPro" id="IPR053836">
    <property type="entry name" value="Arc1-like_N"/>
</dbReference>
<dbReference type="GO" id="GO:0043517">
    <property type="term" value="P:positive regulation of DNA damage response, signal transduction by p53 class mediator"/>
    <property type="evidence" value="ECO:0007669"/>
    <property type="project" value="InterPro"/>
</dbReference>
<dbReference type="GO" id="GO:0017101">
    <property type="term" value="C:aminoacyl-tRNA synthetase multienzyme complex"/>
    <property type="evidence" value="ECO:0007669"/>
    <property type="project" value="InterPro"/>
</dbReference>
<dbReference type="OrthoDB" id="19141at2759"/>
<dbReference type="KEGG" id="lgi:LOTGIDRAFT_149685"/>
<dbReference type="OMA" id="NWATGTH"/>
<dbReference type="GO" id="GO:0005634">
    <property type="term" value="C:nucleus"/>
    <property type="evidence" value="ECO:0007669"/>
    <property type="project" value="TreeGrafter"/>
</dbReference>
<reference evidence="2 3" key="1">
    <citation type="journal article" date="2013" name="Nature">
        <title>Insights into bilaterian evolution from three spiralian genomes.</title>
        <authorList>
            <person name="Simakov O."/>
            <person name="Marletaz F."/>
            <person name="Cho S.J."/>
            <person name="Edsinger-Gonzales E."/>
            <person name="Havlak P."/>
            <person name="Hellsten U."/>
            <person name="Kuo D.H."/>
            <person name="Larsson T."/>
            <person name="Lv J."/>
            <person name="Arendt D."/>
            <person name="Savage R."/>
            <person name="Osoegawa K."/>
            <person name="de Jong P."/>
            <person name="Grimwood J."/>
            <person name="Chapman J.A."/>
            <person name="Shapiro H."/>
            <person name="Aerts A."/>
            <person name="Otillar R.P."/>
            <person name="Terry A.Y."/>
            <person name="Boore J.L."/>
            <person name="Grigoriev I.V."/>
            <person name="Lindberg D.R."/>
            <person name="Seaver E.C."/>
            <person name="Weisblat D.A."/>
            <person name="Putnam N.H."/>
            <person name="Rokhsar D.S."/>
        </authorList>
    </citation>
    <scope>NUCLEOTIDE SEQUENCE [LARGE SCALE GENOMIC DNA]</scope>
</reference>
<dbReference type="PROSITE" id="PS50405">
    <property type="entry name" value="GST_CTER"/>
    <property type="match status" value="1"/>
</dbReference>
<evidence type="ECO:0000313" key="3">
    <source>
        <dbReference type="Proteomes" id="UP000030746"/>
    </source>
</evidence>
<dbReference type="InterPro" id="IPR053837">
    <property type="entry name" value="AIMP3/p18_C"/>
</dbReference>
<dbReference type="InterPro" id="IPR010987">
    <property type="entry name" value="Glutathione-S-Trfase_C-like"/>
</dbReference>
<sequence>MAAVQKEFHNISSFLGVSCGKITQDGSVPVLKGKAKGYTTILKHLTRQSKNTSLFGKNSEDQAAIDQWLEYRVVSLDRCSTEKDVHNRLNELNSYLKDKVYFVGNDLSLADISIFQALYNILSGMTFYEREKVLHLSRWYNHLQHCEELRQNLSVLIFSKTLLYY</sequence>
<gene>
    <name evidence="2" type="ORF">LOTGIDRAFT_149685</name>
</gene>
<dbReference type="Pfam" id="PF21972">
    <property type="entry name" value="Arc1p_N_like"/>
    <property type="match status" value="1"/>
</dbReference>
<dbReference type="InterPro" id="IPR036282">
    <property type="entry name" value="Glutathione-S-Trfase_C_sf"/>
</dbReference>
<protein>
    <recommendedName>
        <fullName evidence="1">GST C-terminal domain-containing protein</fullName>
    </recommendedName>
</protein>
<dbReference type="PANTHER" id="PTHR44490">
    <property type="entry name" value="EUKARYOTIC TRANSLATION ELONGATION FACTOR 1 EPSILON-1"/>
    <property type="match status" value="1"/>
</dbReference>
<accession>V4AT65</accession>
<dbReference type="GO" id="GO:0005737">
    <property type="term" value="C:cytoplasm"/>
    <property type="evidence" value="ECO:0007669"/>
    <property type="project" value="TreeGrafter"/>
</dbReference>
<dbReference type="Proteomes" id="UP000030746">
    <property type="component" value="Unassembled WGS sequence"/>
</dbReference>
<dbReference type="GeneID" id="20235487"/>
<dbReference type="Gene3D" id="1.20.1050.10">
    <property type="match status" value="1"/>
</dbReference>
<dbReference type="PROSITE" id="PS51257">
    <property type="entry name" value="PROKAR_LIPOPROTEIN"/>
    <property type="match status" value="1"/>
</dbReference>
<name>V4AT65_LOTGI</name>
<dbReference type="STRING" id="225164.V4AT65"/>
<dbReference type="CTD" id="20235487"/>
<proteinExistence type="predicted"/>
<dbReference type="HOGENOM" id="CLU_098079_0_0_1"/>
<organism evidence="2 3">
    <name type="scientific">Lottia gigantea</name>
    <name type="common">Giant owl limpet</name>
    <dbReference type="NCBI Taxonomy" id="225164"/>
    <lineage>
        <taxon>Eukaryota</taxon>
        <taxon>Metazoa</taxon>
        <taxon>Spiralia</taxon>
        <taxon>Lophotrochozoa</taxon>
        <taxon>Mollusca</taxon>
        <taxon>Gastropoda</taxon>
        <taxon>Patellogastropoda</taxon>
        <taxon>Lottioidea</taxon>
        <taxon>Lottiidae</taxon>
        <taxon>Lottia</taxon>
    </lineage>
</organism>
<keyword evidence="3" id="KW-1185">Reference proteome</keyword>
<dbReference type="PANTHER" id="PTHR44490:SF1">
    <property type="entry name" value="EUKARYOTIC TRANSLATION ELONGATION FACTOR 1 EPSILON-1"/>
    <property type="match status" value="1"/>
</dbReference>
<dbReference type="InterPro" id="IPR042450">
    <property type="entry name" value="EEF1E1"/>
</dbReference>